<proteinExistence type="predicted"/>
<evidence type="ECO:0000313" key="3">
    <source>
        <dbReference type="WBParaSite" id="HDID_0000999601-mRNA-1"/>
    </source>
</evidence>
<protein>
    <submittedName>
        <fullName evidence="3">Reverse transcriptase domain-containing protein</fullName>
    </submittedName>
</protein>
<reference evidence="1 2" key="2">
    <citation type="submission" date="2018-11" db="EMBL/GenBank/DDBJ databases">
        <authorList>
            <consortium name="Pathogen Informatics"/>
        </authorList>
    </citation>
    <scope>NUCLEOTIDE SEQUENCE [LARGE SCALE GENOMIC DNA]</scope>
</reference>
<name>A0A0R3SWE4_HYMDI</name>
<evidence type="ECO:0000313" key="1">
    <source>
        <dbReference type="EMBL" id="VDL62478.1"/>
    </source>
</evidence>
<sequence length="86" mass="10405">MRYCDVVRWEAKFREKMICKECYATDHINLVGLDWIDEFNFIHFSDENDTHQTFTFEPTKWENLMRGRNQCLQVAEIPHSSIHIQP</sequence>
<dbReference type="Proteomes" id="UP000274504">
    <property type="component" value="Unassembled WGS sequence"/>
</dbReference>
<reference evidence="3" key="1">
    <citation type="submission" date="2017-02" db="UniProtKB">
        <authorList>
            <consortium name="WormBaseParasite"/>
        </authorList>
    </citation>
    <scope>IDENTIFICATION</scope>
</reference>
<dbReference type="WBParaSite" id="HDID_0000999601-mRNA-1">
    <property type="protein sequence ID" value="HDID_0000999601-mRNA-1"/>
    <property type="gene ID" value="HDID_0000999601"/>
</dbReference>
<evidence type="ECO:0000313" key="2">
    <source>
        <dbReference type="Proteomes" id="UP000274504"/>
    </source>
</evidence>
<dbReference type="AlphaFoldDB" id="A0A0R3SWE4"/>
<organism evidence="3">
    <name type="scientific">Hymenolepis diminuta</name>
    <name type="common">Rat tapeworm</name>
    <dbReference type="NCBI Taxonomy" id="6216"/>
    <lineage>
        <taxon>Eukaryota</taxon>
        <taxon>Metazoa</taxon>
        <taxon>Spiralia</taxon>
        <taxon>Lophotrochozoa</taxon>
        <taxon>Platyhelminthes</taxon>
        <taxon>Cestoda</taxon>
        <taxon>Eucestoda</taxon>
        <taxon>Cyclophyllidea</taxon>
        <taxon>Hymenolepididae</taxon>
        <taxon>Hymenolepis</taxon>
    </lineage>
</organism>
<gene>
    <name evidence="1" type="ORF">HDID_LOCUS9994</name>
</gene>
<accession>A0A0R3SWE4</accession>
<dbReference type="EMBL" id="UYSG01011475">
    <property type="protein sequence ID" value="VDL62478.1"/>
    <property type="molecule type" value="Genomic_DNA"/>
</dbReference>